<sequence length="260" mass="28660">MTDIASAPPTVTLRELSGLPELALTPPLARAVWGETDTPEDPVLLHVLHRAGGLVAGALDAQGQLRAYLVGLPTREAGVQHSHRLGVHPQWRRQGLGERLKAFQRQWCVARGITRVTWTFDPLLLANAHLNVRRLGATVDTYLPDYYGEMAGINAGVPSDRFEAVWVLDGDRAQQGVRELWPAGEALHPLRDELPATVPDAVTVRVPADYSRLRREDLAHARAWRAASGPLFARLFAQGHRLVDVDLPGQRYLLRRSTAG</sequence>
<dbReference type="InterPro" id="IPR038764">
    <property type="entry name" value="GNAT_N_AcTrfase_prd"/>
</dbReference>
<dbReference type="Pfam" id="PF00583">
    <property type="entry name" value="Acetyltransf_1"/>
    <property type="match status" value="1"/>
</dbReference>
<name>A0ABV7Z6V2_9DEIO</name>
<dbReference type="GO" id="GO:0016746">
    <property type="term" value="F:acyltransferase activity"/>
    <property type="evidence" value="ECO:0007669"/>
    <property type="project" value="UniProtKB-KW"/>
</dbReference>
<dbReference type="InterPro" id="IPR016181">
    <property type="entry name" value="Acyl_CoA_acyltransferase"/>
</dbReference>
<feature type="domain" description="N-acetyltransferase" evidence="1">
    <location>
        <begin position="11"/>
        <end position="163"/>
    </location>
</feature>
<dbReference type="InterPro" id="IPR000182">
    <property type="entry name" value="GNAT_dom"/>
</dbReference>
<gene>
    <name evidence="2" type="ORF">ACFOSB_03055</name>
</gene>
<dbReference type="RefSeq" id="WP_322473895.1">
    <property type="nucleotide sequence ID" value="NZ_JBHRZG010000002.1"/>
</dbReference>
<proteinExistence type="predicted"/>
<comment type="caution">
    <text evidence="2">The sequence shown here is derived from an EMBL/GenBank/DDBJ whole genome shotgun (WGS) entry which is preliminary data.</text>
</comment>
<accession>A0ABV7Z6V2</accession>
<keyword evidence="2" id="KW-0012">Acyltransferase</keyword>
<dbReference type="PROSITE" id="PS51186">
    <property type="entry name" value="GNAT"/>
    <property type="match status" value="1"/>
</dbReference>
<evidence type="ECO:0000313" key="3">
    <source>
        <dbReference type="Proteomes" id="UP001595803"/>
    </source>
</evidence>
<dbReference type="PANTHER" id="PTHR41700:SF1">
    <property type="entry name" value="N-ACETYLTRANSFERASE DOMAIN-CONTAINING PROTEIN"/>
    <property type="match status" value="1"/>
</dbReference>
<dbReference type="CDD" id="cd04301">
    <property type="entry name" value="NAT_SF"/>
    <property type="match status" value="1"/>
</dbReference>
<evidence type="ECO:0000259" key="1">
    <source>
        <dbReference type="PROSITE" id="PS51186"/>
    </source>
</evidence>
<dbReference type="SUPFAM" id="SSF55729">
    <property type="entry name" value="Acyl-CoA N-acyltransferases (Nat)"/>
    <property type="match status" value="1"/>
</dbReference>
<keyword evidence="3" id="KW-1185">Reference proteome</keyword>
<dbReference type="Gene3D" id="3.40.630.30">
    <property type="match status" value="1"/>
</dbReference>
<dbReference type="PANTHER" id="PTHR41700">
    <property type="entry name" value="GCN5-RELATED N-ACETYLTRANSFERASE"/>
    <property type="match status" value="1"/>
</dbReference>
<reference evidence="3" key="1">
    <citation type="journal article" date="2019" name="Int. J. Syst. Evol. Microbiol.">
        <title>The Global Catalogue of Microorganisms (GCM) 10K type strain sequencing project: providing services to taxonomists for standard genome sequencing and annotation.</title>
        <authorList>
            <consortium name="The Broad Institute Genomics Platform"/>
            <consortium name="The Broad Institute Genome Sequencing Center for Infectious Disease"/>
            <person name="Wu L."/>
            <person name="Ma J."/>
        </authorList>
    </citation>
    <scope>NUCLEOTIDE SEQUENCE [LARGE SCALE GENOMIC DNA]</scope>
    <source>
        <strain evidence="3">CCTCC AB 2017081</strain>
    </source>
</reference>
<organism evidence="2 3">
    <name type="scientific">Deinococcus rufus</name>
    <dbReference type="NCBI Taxonomy" id="2136097"/>
    <lineage>
        <taxon>Bacteria</taxon>
        <taxon>Thermotogati</taxon>
        <taxon>Deinococcota</taxon>
        <taxon>Deinococci</taxon>
        <taxon>Deinococcales</taxon>
        <taxon>Deinococcaceae</taxon>
        <taxon>Deinococcus</taxon>
    </lineage>
</organism>
<dbReference type="EMBL" id="JBHRZG010000002">
    <property type="protein sequence ID" value="MFC3831841.1"/>
    <property type="molecule type" value="Genomic_DNA"/>
</dbReference>
<keyword evidence="2" id="KW-0808">Transferase</keyword>
<evidence type="ECO:0000313" key="2">
    <source>
        <dbReference type="EMBL" id="MFC3831841.1"/>
    </source>
</evidence>
<dbReference type="EC" id="2.3.1.-" evidence="2"/>
<protein>
    <submittedName>
        <fullName evidence="2">GNAT family N-acetyltransferase</fullName>
        <ecNumber evidence="2">2.3.1.-</ecNumber>
    </submittedName>
</protein>
<dbReference type="Proteomes" id="UP001595803">
    <property type="component" value="Unassembled WGS sequence"/>
</dbReference>